<proteinExistence type="predicted"/>
<protein>
    <submittedName>
        <fullName evidence="1">Uncharacterized protein</fullName>
    </submittedName>
</protein>
<accession>A0A9J5ZRX8</accession>
<dbReference type="AlphaFoldDB" id="A0A9J5ZRX8"/>
<dbReference type="Proteomes" id="UP000824120">
    <property type="component" value="Chromosome 3"/>
</dbReference>
<sequence length="92" mass="10109">MCAAKDHSAQLIGSPILSAIRPLILFITFQLLPSASSRFESLGDMVAYERLRPFSGSPNGFGDPQTFFSSFFQLPYSFLLHSVHALSLTPNT</sequence>
<gene>
    <name evidence="1" type="ORF">H5410_014785</name>
</gene>
<evidence type="ECO:0000313" key="1">
    <source>
        <dbReference type="EMBL" id="KAG5614961.1"/>
    </source>
</evidence>
<organism evidence="1 2">
    <name type="scientific">Solanum commersonii</name>
    <name type="common">Commerson's wild potato</name>
    <name type="synonym">Commerson's nightshade</name>
    <dbReference type="NCBI Taxonomy" id="4109"/>
    <lineage>
        <taxon>Eukaryota</taxon>
        <taxon>Viridiplantae</taxon>
        <taxon>Streptophyta</taxon>
        <taxon>Embryophyta</taxon>
        <taxon>Tracheophyta</taxon>
        <taxon>Spermatophyta</taxon>
        <taxon>Magnoliopsida</taxon>
        <taxon>eudicotyledons</taxon>
        <taxon>Gunneridae</taxon>
        <taxon>Pentapetalae</taxon>
        <taxon>asterids</taxon>
        <taxon>lamiids</taxon>
        <taxon>Solanales</taxon>
        <taxon>Solanaceae</taxon>
        <taxon>Solanoideae</taxon>
        <taxon>Solaneae</taxon>
        <taxon>Solanum</taxon>
    </lineage>
</organism>
<dbReference type="EMBL" id="JACXVP010000003">
    <property type="protein sequence ID" value="KAG5614961.1"/>
    <property type="molecule type" value="Genomic_DNA"/>
</dbReference>
<name>A0A9J5ZRX8_SOLCO</name>
<evidence type="ECO:0000313" key="2">
    <source>
        <dbReference type="Proteomes" id="UP000824120"/>
    </source>
</evidence>
<keyword evidence="2" id="KW-1185">Reference proteome</keyword>
<comment type="caution">
    <text evidence="1">The sequence shown here is derived from an EMBL/GenBank/DDBJ whole genome shotgun (WGS) entry which is preliminary data.</text>
</comment>
<reference evidence="1 2" key="1">
    <citation type="submission" date="2020-09" db="EMBL/GenBank/DDBJ databases">
        <title>De no assembly of potato wild relative species, Solanum commersonii.</title>
        <authorList>
            <person name="Cho K."/>
        </authorList>
    </citation>
    <scope>NUCLEOTIDE SEQUENCE [LARGE SCALE GENOMIC DNA]</scope>
    <source>
        <strain evidence="1">LZ3.2</strain>
        <tissue evidence="1">Leaf</tissue>
    </source>
</reference>